<dbReference type="InterPro" id="IPR020846">
    <property type="entry name" value="MFS_dom"/>
</dbReference>
<evidence type="ECO:0000256" key="3">
    <source>
        <dbReference type="ARBA" id="ARBA00022692"/>
    </source>
</evidence>
<feature type="transmembrane region" description="Helical" evidence="6">
    <location>
        <begin position="315"/>
        <end position="333"/>
    </location>
</feature>
<comment type="subcellular location">
    <subcellularLocation>
        <location evidence="1">Cell membrane</location>
        <topology evidence="1">Multi-pass membrane protein</topology>
    </subcellularLocation>
</comment>
<reference evidence="8 9" key="1">
    <citation type="submission" date="2017-04" db="EMBL/GenBank/DDBJ databases">
        <authorList>
            <person name="Varghese N."/>
            <person name="Submissions S."/>
        </authorList>
    </citation>
    <scope>NUCLEOTIDE SEQUENCE [LARGE SCALE GENOMIC DNA]</scope>
    <source>
        <strain evidence="8 9">VKM Ac-1784</strain>
    </source>
</reference>
<dbReference type="PANTHER" id="PTHR43124">
    <property type="entry name" value="PURINE EFFLUX PUMP PBUE"/>
    <property type="match status" value="1"/>
</dbReference>
<evidence type="ECO:0000259" key="7">
    <source>
        <dbReference type="PROSITE" id="PS50850"/>
    </source>
</evidence>
<feature type="transmembrane region" description="Helical" evidence="6">
    <location>
        <begin position="119"/>
        <end position="141"/>
    </location>
</feature>
<feature type="transmembrane region" description="Helical" evidence="6">
    <location>
        <begin position="64"/>
        <end position="87"/>
    </location>
</feature>
<feature type="transmembrane region" description="Helical" evidence="6">
    <location>
        <begin position="225"/>
        <end position="246"/>
    </location>
</feature>
<feature type="transmembrane region" description="Helical" evidence="6">
    <location>
        <begin position="153"/>
        <end position="171"/>
    </location>
</feature>
<evidence type="ECO:0000256" key="2">
    <source>
        <dbReference type="ARBA" id="ARBA00022475"/>
    </source>
</evidence>
<dbReference type="Pfam" id="PF07690">
    <property type="entry name" value="MFS_1"/>
    <property type="match status" value="1"/>
</dbReference>
<evidence type="ECO:0000313" key="9">
    <source>
        <dbReference type="Proteomes" id="UP000194464"/>
    </source>
</evidence>
<keyword evidence="2" id="KW-1003">Cell membrane</keyword>
<keyword evidence="9" id="KW-1185">Reference proteome</keyword>
<dbReference type="PANTHER" id="PTHR43124:SF3">
    <property type="entry name" value="CHLORAMPHENICOL EFFLUX PUMP RV0191"/>
    <property type="match status" value="1"/>
</dbReference>
<keyword evidence="5 6" id="KW-0472">Membrane</keyword>
<dbReference type="InterPro" id="IPR050189">
    <property type="entry name" value="MFS_Efflux_Transporters"/>
</dbReference>
<feature type="transmembrane region" description="Helical" evidence="6">
    <location>
        <begin position="290"/>
        <end position="309"/>
    </location>
</feature>
<feature type="transmembrane region" description="Helical" evidence="6">
    <location>
        <begin position="258"/>
        <end position="278"/>
    </location>
</feature>
<dbReference type="InterPro" id="IPR036259">
    <property type="entry name" value="MFS_trans_sf"/>
</dbReference>
<dbReference type="InterPro" id="IPR011701">
    <property type="entry name" value="MFS"/>
</dbReference>
<feature type="transmembrane region" description="Helical" evidence="6">
    <location>
        <begin position="183"/>
        <end position="204"/>
    </location>
</feature>
<organism evidence="8 9">
    <name type="scientific">Plantibacter elymi</name>
    <name type="common">nom. nud.</name>
    <dbReference type="NCBI Taxonomy" id="199708"/>
    <lineage>
        <taxon>Bacteria</taxon>
        <taxon>Bacillati</taxon>
        <taxon>Actinomycetota</taxon>
        <taxon>Actinomycetes</taxon>
        <taxon>Micrococcales</taxon>
        <taxon>Microbacteriaceae</taxon>
        <taxon>Plantibacter</taxon>
    </lineage>
</organism>
<dbReference type="Proteomes" id="UP000194464">
    <property type="component" value="Unassembled WGS sequence"/>
</dbReference>
<evidence type="ECO:0000256" key="5">
    <source>
        <dbReference type="ARBA" id="ARBA00023136"/>
    </source>
</evidence>
<gene>
    <name evidence="8" type="ORF">SAMN06295909_2155</name>
</gene>
<dbReference type="CDD" id="cd17324">
    <property type="entry name" value="MFS_NepI_like"/>
    <property type="match status" value="1"/>
</dbReference>
<feature type="transmembrane region" description="Helical" evidence="6">
    <location>
        <begin position="354"/>
        <end position="375"/>
    </location>
</feature>
<feature type="transmembrane region" description="Helical" evidence="6">
    <location>
        <begin position="94"/>
        <end position="113"/>
    </location>
</feature>
<proteinExistence type="predicted"/>
<keyword evidence="3 6" id="KW-0812">Transmembrane</keyword>
<keyword evidence="4 6" id="KW-1133">Transmembrane helix</keyword>
<dbReference type="Gene3D" id="1.20.1250.20">
    <property type="entry name" value="MFS general substrate transporter like domains"/>
    <property type="match status" value="2"/>
</dbReference>
<evidence type="ECO:0000256" key="1">
    <source>
        <dbReference type="ARBA" id="ARBA00004651"/>
    </source>
</evidence>
<feature type="transmembrane region" description="Helical" evidence="6">
    <location>
        <begin position="20"/>
        <end position="44"/>
    </location>
</feature>
<evidence type="ECO:0000256" key="4">
    <source>
        <dbReference type="ARBA" id="ARBA00022989"/>
    </source>
</evidence>
<dbReference type="RefSeq" id="WP_086473994.1">
    <property type="nucleotide sequence ID" value="NZ_FXWJ01000003.1"/>
</dbReference>
<feature type="transmembrane region" description="Helical" evidence="6">
    <location>
        <begin position="381"/>
        <end position="401"/>
    </location>
</feature>
<accession>A0ABY1RG01</accession>
<name>A0ABY1RG01_9MICO</name>
<dbReference type="EMBL" id="FXWJ01000003">
    <property type="protein sequence ID" value="SMQ70587.1"/>
    <property type="molecule type" value="Genomic_DNA"/>
</dbReference>
<evidence type="ECO:0000313" key="8">
    <source>
        <dbReference type="EMBL" id="SMQ70587.1"/>
    </source>
</evidence>
<sequence length="433" mass="45267">MPTILDGSTQLSPTRVRLAILALAVGAFGIGTTEFVAMGLLPNIATDLLPELAARSQEQANAQAAWLITAYALGVVVGAPTIAALVARYRRKTVLLWLGVAFTVGTLASAVLPSFGLVLLARFVAALPHGAYFGMAALVAASLMGPGKRGKGVALVMTGLTIANVVGVPFATWVGQEFGWRSAYLIVTGIFALATVTIWFAVPVQAGNPQQTMRRELRVFRRGQVWFVLGFGSIGFGGLFAVYSYLAPLVTEVAGESATLVPWALATMGVGMTIGNLVGGHLADRGVKRALIVFFALMIVVLTALALTATWTPTMFLFVFAVGFASQGLGPAIQTRLMDVAGDSQSLAAALNHSALNIGNALGAFLGGVVIAGGLGYLAPVWTGVGLTVIGLGIVITSFTVERRQLRRELLRANDAEDRRIADRNPPTAPIPV</sequence>
<feature type="domain" description="Major facilitator superfamily (MFS) profile" evidence="7">
    <location>
        <begin position="19"/>
        <end position="405"/>
    </location>
</feature>
<dbReference type="PROSITE" id="PS50850">
    <property type="entry name" value="MFS"/>
    <property type="match status" value="1"/>
</dbReference>
<protein>
    <submittedName>
        <fullName evidence="8">MFS transporter, DHA1 family, inner membrane transport protein</fullName>
    </submittedName>
</protein>
<dbReference type="SUPFAM" id="SSF103473">
    <property type="entry name" value="MFS general substrate transporter"/>
    <property type="match status" value="1"/>
</dbReference>
<evidence type="ECO:0000256" key="6">
    <source>
        <dbReference type="SAM" id="Phobius"/>
    </source>
</evidence>
<comment type="caution">
    <text evidence="8">The sequence shown here is derived from an EMBL/GenBank/DDBJ whole genome shotgun (WGS) entry which is preliminary data.</text>
</comment>